<dbReference type="InterPro" id="IPR011009">
    <property type="entry name" value="Kinase-like_dom_sf"/>
</dbReference>
<comment type="caution">
    <text evidence="2">The sequence shown here is derived from an EMBL/GenBank/DDBJ whole genome shotgun (WGS) entry which is preliminary data.</text>
</comment>
<dbReference type="InterPro" id="IPR002575">
    <property type="entry name" value="Aminoglycoside_PTrfase"/>
</dbReference>
<dbReference type="RefSeq" id="WP_382390116.1">
    <property type="nucleotide sequence ID" value="NZ_JBHUNA010000001.1"/>
</dbReference>
<dbReference type="Proteomes" id="UP001597502">
    <property type="component" value="Unassembled WGS sequence"/>
</dbReference>
<reference evidence="3" key="1">
    <citation type="journal article" date="2019" name="Int. J. Syst. Evol. Microbiol.">
        <title>The Global Catalogue of Microorganisms (GCM) 10K type strain sequencing project: providing services to taxonomists for standard genome sequencing and annotation.</title>
        <authorList>
            <consortium name="The Broad Institute Genomics Platform"/>
            <consortium name="The Broad Institute Genome Sequencing Center for Infectious Disease"/>
            <person name="Wu L."/>
            <person name="Ma J."/>
        </authorList>
    </citation>
    <scope>NUCLEOTIDE SEQUENCE [LARGE SCALE GENOMIC DNA]</scope>
    <source>
        <strain evidence="3">TISTR 1535</strain>
    </source>
</reference>
<evidence type="ECO:0000313" key="2">
    <source>
        <dbReference type="EMBL" id="MFD2759542.1"/>
    </source>
</evidence>
<protein>
    <submittedName>
        <fullName evidence="2">Phosphotransferase</fullName>
    </submittedName>
</protein>
<dbReference type="Pfam" id="PF01636">
    <property type="entry name" value="APH"/>
    <property type="match status" value="1"/>
</dbReference>
<feature type="domain" description="Aminoglycoside phosphotransferase" evidence="1">
    <location>
        <begin position="38"/>
        <end position="237"/>
    </location>
</feature>
<name>A0ABW5V0P4_9BACI</name>
<dbReference type="EMBL" id="JBHUNA010000001">
    <property type="protein sequence ID" value="MFD2759542.1"/>
    <property type="molecule type" value="Genomic_DNA"/>
</dbReference>
<evidence type="ECO:0000259" key="1">
    <source>
        <dbReference type="Pfam" id="PF01636"/>
    </source>
</evidence>
<dbReference type="SUPFAM" id="SSF56112">
    <property type="entry name" value="Protein kinase-like (PK-like)"/>
    <property type="match status" value="1"/>
</dbReference>
<organism evidence="2 3">
    <name type="scientific">Lentibacillus juripiscarius</name>
    <dbReference type="NCBI Taxonomy" id="257446"/>
    <lineage>
        <taxon>Bacteria</taxon>
        <taxon>Bacillati</taxon>
        <taxon>Bacillota</taxon>
        <taxon>Bacilli</taxon>
        <taxon>Bacillales</taxon>
        <taxon>Bacillaceae</taxon>
        <taxon>Lentibacillus</taxon>
    </lineage>
</organism>
<sequence length="322" mass="39013">MNNGNQEEEMMNHLSSFLSRKGMGNPIYLERIRNHVHYMRTAEGETFILKRHTNRDRVLQQWDFFDRQSSPVVVPFQRFPNQKPFLYVDGYYWTISPYIAGKKLHYKKDADRKAALHALQSFHSDTQGVQIQHEVHTTMFYIRWHKRLQLFEQTGHLFWKHGYHSMYKSITKTARNYLHYLSSFSFWNRLERIAKQNGVWIHGDVASHNFIRQSEKVYMIDFDLLSCAPHLHDYIQLGQRFLPYLDWDLNRLLSYDMVKEEHIRLWLCAISVPSDVIREWLHYLSSHKPRPIPDYLESMEKDWIKRQTFLKNVQRMIRSIQY</sequence>
<dbReference type="PANTHER" id="PTHR39179">
    <property type="entry name" value="SPORE COAT PROTEIN I"/>
    <property type="match status" value="1"/>
</dbReference>
<dbReference type="Gene3D" id="3.90.1200.10">
    <property type="match status" value="1"/>
</dbReference>
<accession>A0ABW5V0P4</accession>
<dbReference type="InterPro" id="IPR047175">
    <property type="entry name" value="CotS-like"/>
</dbReference>
<gene>
    <name evidence="2" type="ORF">ACFSUO_00880</name>
</gene>
<dbReference type="PANTHER" id="PTHR39179:SF3">
    <property type="entry name" value="COTS-RELATED PROTEIN"/>
    <property type="match status" value="1"/>
</dbReference>
<keyword evidence="3" id="KW-1185">Reference proteome</keyword>
<proteinExistence type="predicted"/>
<evidence type="ECO:0000313" key="3">
    <source>
        <dbReference type="Proteomes" id="UP001597502"/>
    </source>
</evidence>